<accession>A0A1T4N430</accession>
<feature type="transmembrane region" description="Helical" evidence="2">
    <location>
        <begin position="329"/>
        <end position="354"/>
    </location>
</feature>
<dbReference type="GO" id="GO:0004713">
    <property type="term" value="F:protein tyrosine kinase activity"/>
    <property type="evidence" value="ECO:0007669"/>
    <property type="project" value="TreeGrafter"/>
</dbReference>
<dbReference type="Proteomes" id="UP000190888">
    <property type="component" value="Unassembled WGS sequence"/>
</dbReference>
<keyword evidence="2" id="KW-0472">Membrane</keyword>
<sequence length="364" mass="40234">MQQPEPINLPEDEAYSLQSDGLQLLSAAKQALSFRKLLFLAGILGAVLGVAYYFWKPVTYTARISFVVEDTKASGSGLMSALAGQFGLDLGNITGGSGILSGDNILELLKSRSLIKKTLLTPADSTSSRSLADVYADSYGWKKKWEQNSKVNKLVQFPPGKESYGRIEDSLLQRIVKNILEKELSVVKIDRKLSFIEMQSTMRDEQLSISFCQRLLKTATDFYIETKTRRLTKNIQRLQAKADSLERSLNKKTYSAADASRLLLDANPAYAAPEVTAEISSRDKYVQSTIYGEIIKNLEINKTAQIQETPTIQVVDNAEIPLKKNKTSALAAVGGGFFLAVFITFLLLTARFVFFGSNAASRKL</sequence>
<feature type="transmembrane region" description="Helical" evidence="2">
    <location>
        <begin position="37"/>
        <end position="55"/>
    </location>
</feature>
<keyword evidence="1" id="KW-0175">Coiled coil</keyword>
<dbReference type="PANTHER" id="PTHR32309:SF13">
    <property type="entry name" value="FERRIC ENTEROBACTIN TRANSPORT PROTEIN FEPE"/>
    <property type="match status" value="1"/>
</dbReference>
<evidence type="ECO:0000256" key="2">
    <source>
        <dbReference type="SAM" id="Phobius"/>
    </source>
</evidence>
<protein>
    <submittedName>
        <fullName evidence="3">Chain length determinant protein</fullName>
    </submittedName>
</protein>
<keyword evidence="2" id="KW-1133">Transmembrane helix</keyword>
<name>A0A1T4N430_9BACT</name>
<dbReference type="EMBL" id="FUWH01000004">
    <property type="protein sequence ID" value="SJZ73894.1"/>
    <property type="molecule type" value="Genomic_DNA"/>
</dbReference>
<keyword evidence="4" id="KW-1185">Reference proteome</keyword>
<proteinExistence type="predicted"/>
<dbReference type="STRING" id="413434.SAMN04488132_10479"/>
<dbReference type="RefSeq" id="WP_078831065.1">
    <property type="nucleotide sequence ID" value="NZ_FUWH01000004.1"/>
</dbReference>
<evidence type="ECO:0000313" key="3">
    <source>
        <dbReference type="EMBL" id="SJZ73894.1"/>
    </source>
</evidence>
<evidence type="ECO:0000313" key="4">
    <source>
        <dbReference type="Proteomes" id="UP000190888"/>
    </source>
</evidence>
<dbReference type="AlphaFoldDB" id="A0A1T4N430"/>
<organism evidence="3 4">
    <name type="scientific">Sediminibacterium ginsengisoli</name>
    <dbReference type="NCBI Taxonomy" id="413434"/>
    <lineage>
        <taxon>Bacteria</taxon>
        <taxon>Pseudomonadati</taxon>
        <taxon>Bacteroidota</taxon>
        <taxon>Chitinophagia</taxon>
        <taxon>Chitinophagales</taxon>
        <taxon>Chitinophagaceae</taxon>
        <taxon>Sediminibacterium</taxon>
    </lineage>
</organism>
<keyword evidence="2" id="KW-0812">Transmembrane</keyword>
<gene>
    <name evidence="3" type="ORF">SAMN04488132_10479</name>
</gene>
<reference evidence="3 4" key="1">
    <citation type="submission" date="2017-02" db="EMBL/GenBank/DDBJ databases">
        <authorList>
            <person name="Peterson S.W."/>
        </authorList>
    </citation>
    <scope>NUCLEOTIDE SEQUENCE [LARGE SCALE GENOMIC DNA]</scope>
    <source>
        <strain evidence="3 4">DSM 22335</strain>
    </source>
</reference>
<dbReference type="GO" id="GO:0005886">
    <property type="term" value="C:plasma membrane"/>
    <property type="evidence" value="ECO:0007669"/>
    <property type="project" value="TreeGrafter"/>
</dbReference>
<evidence type="ECO:0000256" key="1">
    <source>
        <dbReference type="SAM" id="Coils"/>
    </source>
</evidence>
<dbReference type="PANTHER" id="PTHR32309">
    <property type="entry name" value="TYROSINE-PROTEIN KINASE"/>
    <property type="match status" value="1"/>
</dbReference>
<dbReference type="OrthoDB" id="745212at2"/>
<feature type="coiled-coil region" evidence="1">
    <location>
        <begin position="228"/>
        <end position="255"/>
    </location>
</feature>
<dbReference type="InterPro" id="IPR050445">
    <property type="entry name" value="Bact_polysacc_biosynth/exp"/>
</dbReference>